<reference evidence="3 4" key="1">
    <citation type="submission" date="2015-03" db="EMBL/GenBank/DDBJ databases">
        <title>Genome Sequence of Kiloniella spongiae MEBiC09566, isolated from a marine sponge.</title>
        <authorList>
            <person name="Shao Z."/>
            <person name="Wang L."/>
            <person name="Li X."/>
        </authorList>
    </citation>
    <scope>NUCLEOTIDE SEQUENCE [LARGE SCALE GENOMIC DNA]</scope>
    <source>
        <strain evidence="3 4">MEBiC09566</strain>
    </source>
</reference>
<feature type="transmembrane region" description="Helical" evidence="1">
    <location>
        <begin position="12"/>
        <end position="31"/>
    </location>
</feature>
<evidence type="ECO:0000256" key="1">
    <source>
        <dbReference type="SAM" id="Phobius"/>
    </source>
</evidence>
<dbReference type="GO" id="GO:0016020">
    <property type="term" value="C:membrane"/>
    <property type="evidence" value="ECO:0007669"/>
    <property type="project" value="InterPro"/>
</dbReference>
<dbReference type="RefSeq" id="WP_047765388.1">
    <property type="nucleotide sequence ID" value="NZ_LAQL01000013.1"/>
</dbReference>
<feature type="transmembrane region" description="Helical" evidence="1">
    <location>
        <begin position="276"/>
        <end position="296"/>
    </location>
</feature>
<evidence type="ECO:0000313" key="3">
    <source>
        <dbReference type="EMBL" id="KLN59538.1"/>
    </source>
</evidence>
<dbReference type="Pfam" id="PF00892">
    <property type="entry name" value="EamA"/>
    <property type="match status" value="2"/>
</dbReference>
<protein>
    <recommendedName>
        <fullName evidence="2">EamA domain-containing protein</fullName>
    </recommendedName>
</protein>
<evidence type="ECO:0000313" key="4">
    <source>
        <dbReference type="Proteomes" id="UP000035444"/>
    </source>
</evidence>
<feature type="domain" description="EamA" evidence="2">
    <location>
        <begin position="155"/>
        <end position="291"/>
    </location>
</feature>
<comment type="caution">
    <text evidence="3">The sequence shown here is derived from an EMBL/GenBank/DDBJ whole genome shotgun (WGS) entry which is preliminary data.</text>
</comment>
<sequence>MNNAKAQKPPLFGIATGLAGGTAFGLITPIFPFAHAIGVTASSATIMRFVLGSLLMAAIVLVSRSTLIVPRNKILPLCSMGLLIFSVTVCYLSAVTYIPVSLGAILFYTYPVIVTVIDPLLQRRLPSLIQLGLSILAFTGITIALGTNIEELDWRGVLFVMGATLSISGTLIVSRSVVSHVPNLTIVFYVNIVATVLTCMYLLFDDNISLPNEWTDQSLGWSLSIAIALLYLLATLGQITTVNFVGPSRTAMLFNIEPVVTIITAVIILNETLNKSQIIGSLFVLSAVVISCYRPVRVPTA</sequence>
<feature type="domain" description="EamA" evidence="2">
    <location>
        <begin position="12"/>
        <end position="144"/>
    </location>
</feature>
<dbReference type="AlphaFoldDB" id="A0A0H2MB47"/>
<feature type="transmembrane region" description="Helical" evidence="1">
    <location>
        <begin position="100"/>
        <end position="121"/>
    </location>
</feature>
<gene>
    <name evidence="3" type="ORF">WH96_16815</name>
</gene>
<proteinExistence type="predicted"/>
<feature type="transmembrane region" description="Helical" evidence="1">
    <location>
        <begin position="155"/>
        <end position="174"/>
    </location>
</feature>
<keyword evidence="1" id="KW-0812">Transmembrane</keyword>
<accession>A0A0H2MB47</accession>
<dbReference type="STRING" id="1489064.WH96_16815"/>
<feature type="transmembrane region" description="Helical" evidence="1">
    <location>
        <begin position="37"/>
        <end position="62"/>
    </location>
</feature>
<dbReference type="Proteomes" id="UP000035444">
    <property type="component" value="Unassembled WGS sequence"/>
</dbReference>
<keyword evidence="1" id="KW-0472">Membrane</keyword>
<dbReference type="PANTHER" id="PTHR22911:SF137">
    <property type="entry name" value="SOLUTE CARRIER FAMILY 35 MEMBER G2-RELATED"/>
    <property type="match status" value="1"/>
</dbReference>
<dbReference type="InterPro" id="IPR037185">
    <property type="entry name" value="EmrE-like"/>
</dbReference>
<feature type="transmembrane region" description="Helical" evidence="1">
    <location>
        <begin position="251"/>
        <end position="270"/>
    </location>
</feature>
<dbReference type="OrthoDB" id="8477938at2"/>
<dbReference type="PANTHER" id="PTHR22911">
    <property type="entry name" value="ACYL-MALONYL CONDENSING ENZYME-RELATED"/>
    <property type="match status" value="1"/>
</dbReference>
<feature type="transmembrane region" description="Helical" evidence="1">
    <location>
        <begin position="186"/>
        <end position="204"/>
    </location>
</feature>
<organism evidence="3 4">
    <name type="scientific">Kiloniella spongiae</name>
    <dbReference type="NCBI Taxonomy" id="1489064"/>
    <lineage>
        <taxon>Bacteria</taxon>
        <taxon>Pseudomonadati</taxon>
        <taxon>Pseudomonadota</taxon>
        <taxon>Alphaproteobacteria</taxon>
        <taxon>Rhodospirillales</taxon>
        <taxon>Kiloniellaceae</taxon>
        <taxon>Kiloniella</taxon>
    </lineage>
</organism>
<dbReference type="InterPro" id="IPR000620">
    <property type="entry name" value="EamA_dom"/>
</dbReference>
<feature type="transmembrane region" description="Helical" evidence="1">
    <location>
        <begin position="128"/>
        <end position="149"/>
    </location>
</feature>
<name>A0A0H2MB47_9PROT</name>
<dbReference type="EMBL" id="LAQL01000013">
    <property type="protein sequence ID" value="KLN59538.1"/>
    <property type="molecule type" value="Genomic_DNA"/>
</dbReference>
<dbReference type="SUPFAM" id="SSF103481">
    <property type="entry name" value="Multidrug resistance efflux transporter EmrE"/>
    <property type="match status" value="2"/>
</dbReference>
<keyword evidence="1" id="KW-1133">Transmembrane helix</keyword>
<feature type="transmembrane region" description="Helical" evidence="1">
    <location>
        <begin position="74"/>
        <end position="94"/>
    </location>
</feature>
<keyword evidence="4" id="KW-1185">Reference proteome</keyword>
<evidence type="ECO:0000259" key="2">
    <source>
        <dbReference type="Pfam" id="PF00892"/>
    </source>
</evidence>
<feature type="transmembrane region" description="Helical" evidence="1">
    <location>
        <begin position="219"/>
        <end position="239"/>
    </location>
</feature>